<sequence>MKMVLQKKVLSMHHSIKRFLCKRCWSVLLPGLTATIRTKRRREKHIVLTCLQCKAVRRFMTKQGYELWCDSAQSKLPSTSVEDQHPLEARSNSNPLRQAGGENKKDHSKVDASQVNTLDVDVKLTLNDICSKVDERLGDDVHVITSRFDEQDKTAIRK</sequence>
<evidence type="ECO:0000256" key="5">
    <source>
        <dbReference type="SAM" id="MobiDB-lite"/>
    </source>
</evidence>
<accession>A0ABM1DQ62</accession>
<organism evidence="6 7">
    <name type="scientific">Priapulus caudatus</name>
    <name type="common">Priapulid worm</name>
    <dbReference type="NCBI Taxonomy" id="37621"/>
    <lineage>
        <taxon>Eukaryota</taxon>
        <taxon>Metazoa</taxon>
        <taxon>Ecdysozoa</taxon>
        <taxon>Scalidophora</taxon>
        <taxon>Priapulida</taxon>
        <taxon>Priapulimorpha</taxon>
        <taxon>Priapulimorphida</taxon>
        <taxon>Priapulidae</taxon>
        <taxon>Priapulus</taxon>
    </lineage>
</organism>
<keyword evidence="3" id="KW-0862">Zinc</keyword>
<evidence type="ECO:0000313" key="6">
    <source>
        <dbReference type="Proteomes" id="UP000695022"/>
    </source>
</evidence>
<proteinExistence type="inferred from homology"/>
<gene>
    <name evidence="7" type="primary">LOC106805116</name>
</gene>
<evidence type="ECO:0000256" key="4">
    <source>
        <dbReference type="ARBA" id="ARBA00038402"/>
    </source>
</evidence>
<protein>
    <submittedName>
        <fullName evidence="7">Ribonuclease P protein subunit p21-like</fullName>
    </submittedName>
</protein>
<dbReference type="Proteomes" id="UP000695022">
    <property type="component" value="Unplaced"/>
</dbReference>
<feature type="region of interest" description="Disordered" evidence="5">
    <location>
        <begin position="76"/>
        <end position="112"/>
    </location>
</feature>
<dbReference type="GeneID" id="106805116"/>
<comment type="similarity">
    <text evidence="4">Belongs to the eukaryotic/archaeal RNase P protein component 4 family.</text>
</comment>
<evidence type="ECO:0000256" key="3">
    <source>
        <dbReference type="ARBA" id="ARBA00022833"/>
    </source>
</evidence>
<dbReference type="Pfam" id="PF04032">
    <property type="entry name" value="Rpr2"/>
    <property type="match status" value="1"/>
</dbReference>
<dbReference type="PANTHER" id="PTHR14742:SF0">
    <property type="entry name" value="RIBONUCLEASE P PROTEIN SUBUNIT P21"/>
    <property type="match status" value="1"/>
</dbReference>
<dbReference type="InterPro" id="IPR007175">
    <property type="entry name" value="Rpr2/Snm1/Rpp21"/>
</dbReference>
<keyword evidence="1" id="KW-0819">tRNA processing</keyword>
<dbReference type="RefSeq" id="XP_014662083.1">
    <property type="nucleotide sequence ID" value="XM_014806597.1"/>
</dbReference>
<dbReference type="Gene3D" id="6.20.50.20">
    <property type="match status" value="1"/>
</dbReference>
<name>A0ABM1DQ62_PRICU</name>
<keyword evidence="2" id="KW-0479">Metal-binding</keyword>
<dbReference type="PANTHER" id="PTHR14742">
    <property type="entry name" value="RIBONUCLEASE P SUBUNIT P21"/>
    <property type="match status" value="1"/>
</dbReference>
<evidence type="ECO:0000256" key="2">
    <source>
        <dbReference type="ARBA" id="ARBA00022723"/>
    </source>
</evidence>
<reference evidence="7" key="1">
    <citation type="submission" date="2025-08" db="UniProtKB">
        <authorList>
            <consortium name="RefSeq"/>
        </authorList>
    </citation>
    <scope>IDENTIFICATION</scope>
</reference>
<evidence type="ECO:0000313" key="7">
    <source>
        <dbReference type="RefSeq" id="XP_014662083.1"/>
    </source>
</evidence>
<keyword evidence="6" id="KW-1185">Reference proteome</keyword>
<evidence type="ECO:0000256" key="1">
    <source>
        <dbReference type="ARBA" id="ARBA00022694"/>
    </source>
</evidence>